<name>A0AAN6GDB5_9BASI</name>
<dbReference type="EMBL" id="JAPDMQ010000102">
    <property type="protein sequence ID" value="KAK0535120.1"/>
    <property type="molecule type" value="Genomic_DNA"/>
</dbReference>
<feature type="compositionally biased region" description="Low complexity" evidence="1">
    <location>
        <begin position="238"/>
        <end position="252"/>
    </location>
</feature>
<evidence type="ECO:0000313" key="3">
    <source>
        <dbReference type="Proteomes" id="UP001176521"/>
    </source>
</evidence>
<dbReference type="Proteomes" id="UP001176521">
    <property type="component" value="Unassembled WGS sequence"/>
</dbReference>
<organism evidence="2 3">
    <name type="scientific">Tilletia horrida</name>
    <dbReference type="NCBI Taxonomy" id="155126"/>
    <lineage>
        <taxon>Eukaryota</taxon>
        <taxon>Fungi</taxon>
        <taxon>Dikarya</taxon>
        <taxon>Basidiomycota</taxon>
        <taxon>Ustilaginomycotina</taxon>
        <taxon>Exobasidiomycetes</taxon>
        <taxon>Tilletiales</taxon>
        <taxon>Tilletiaceae</taxon>
        <taxon>Tilletia</taxon>
    </lineage>
</organism>
<sequence length="344" mass="36393">MSWPNVGPERAIPGSSPANQFHPPAPDPRIAAAPPLISESSMRQRADLERRAMQTAAAASTADRLLRNAQADFNQSCKSVEERSQSLTRAQEHMNLAQINWILRSAERKQLLLMREAVEKEMEELRGKMTRGTGASEKEAARSKSGTTQGEKAVGSPQRATRGRQQSQKQKGKEKEKQQPEEQAALEAGSSSTSNTAPSSKKAETAPSDTAHTRRSGLRRRRSSAAELDNGADGDRNGAGTSTTAAEAANTEPDPDSTISERPAKRTRRSATVAAAAAAAAATPTKSSSSAGAIPASAEPSQEGEDESEQAATQVPAPPPPTQSQAATTPSTSRRMTRSAARHA</sequence>
<feature type="compositionally biased region" description="Basic residues" evidence="1">
    <location>
        <begin position="213"/>
        <end position="223"/>
    </location>
</feature>
<dbReference type="AlphaFoldDB" id="A0AAN6GDB5"/>
<proteinExistence type="predicted"/>
<feature type="compositionally biased region" description="Low complexity" evidence="1">
    <location>
        <begin position="323"/>
        <end position="334"/>
    </location>
</feature>
<evidence type="ECO:0000256" key="1">
    <source>
        <dbReference type="SAM" id="MobiDB-lite"/>
    </source>
</evidence>
<feature type="compositionally biased region" description="Basic and acidic residues" evidence="1">
    <location>
        <begin position="171"/>
        <end position="180"/>
    </location>
</feature>
<reference evidence="2" key="1">
    <citation type="journal article" date="2023" name="PhytoFront">
        <title>Draft Genome Resources of Seven Strains of Tilletia horrida, Causal Agent of Kernel Smut of Rice.</title>
        <authorList>
            <person name="Khanal S."/>
            <person name="Antony Babu S."/>
            <person name="Zhou X.G."/>
        </authorList>
    </citation>
    <scope>NUCLEOTIDE SEQUENCE</scope>
    <source>
        <strain evidence="2">TX3</strain>
    </source>
</reference>
<keyword evidence="3" id="KW-1185">Reference proteome</keyword>
<feature type="region of interest" description="Disordered" evidence="1">
    <location>
        <begin position="124"/>
        <end position="344"/>
    </location>
</feature>
<evidence type="ECO:0000313" key="2">
    <source>
        <dbReference type="EMBL" id="KAK0535120.1"/>
    </source>
</evidence>
<feature type="compositionally biased region" description="Basic residues" evidence="1">
    <location>
        <begin position="335"/>
        <end position="344"/>
    </location>
</feature>
<feature type="region of interest" description="Disordered" evidence="1">
    <location>
        <begin position="1"/>
        <end position="36"/>
    </location>
</feature>
<accession>A0AAN6GDB5</accession>
<feature type="compositionally biased region" description="Low complexity" evidence="1">
    <location>
        <begin position="190"/>
        <end position="200"/>
    </location>
</feature>
<protein>
    <submittedName>
        <fullName evidence="2">Uncharacterized protein</fullName>
    </submittedName>
</protein>
<gene>
    <name evidence="2" type="ORF">OC842_002422</name>
</gene>
<comment type="caution">
    <text evidence="2">The sequence shown here is derived from an EMBL/GenBank/DDBJ whole genome shotgun (WGS) entry which is preliminary data.</text>
</comment>
<feature type="compositionally biased region" description="Low complexity" evidence="1">
    <location>
        <begin position="270"/>
        <end position="301"/>
    </location>
</feature>